<comment type="subcellular location">
    <subcellularLocation>
        <location evidence="1">Golgi apparatus membrane</location>
        <topology evidence="1">Single-pass type II membrane protein</topology>
    </subcellularLocation>
</comment>
<keyword evidence="7" id="KW-0325">Glycoprotein</keyword>
<keyword evidence="6" id="KW-0472">Membrane</keyword>
<dbReference type="PANTHER" id="PTHR12137:SF54">
    <property type="entry name" value="CARBOHYDRATE SULFOTRANSFERASE"/>
    <property type="match status" value="1"/>
</dbReference>
<keyword evidence="4" id="KW-1133">Transmembrane helix</keyword>
<dbReference type="GO" id="GO:0016020">
    <property type="term" value="C:membrane"/>
    <property type="evidence" value="ECO:0007669"/>
    <property type="project" value="InterPro"/>
</dbReference>
<reference evidence="8 9" key="1">
    <citation type="journal article" date="2018" name="Sci. Rep.">
        <title>A novel species of the marine cyanobacterium Acaryochloris with a unique pigment content and lifestyle.</title>
        <authorList>
            <person name="Partensky F."/>
            <person name="Six C."/>
            <person name="Ratin M."/>
            <person name="Garczarek L."/>
            <person name="Vaulot D."/>
            <person name="Probert I."/>
            <person name="Calteau A."/>
            <person name="Gourvil P."/>
            <person name="Marie D."/>
            <person name="Grebert T."/>
            <person name="Bouchier C."/>
            <person name="Le Panse S."/>
            <person name="Gachenot M."/>
            <person name="Rodriguez F."/>
            <person name="Garrido J.L."/>
        </authorList>
    </citation>
    <scope>NUCLEOTIDE SEQUENCE [LARGE SCALE GENOMIC DNA]</scope>
    <source>
        <strain evidence="8 9">RCC1774</strain>
    </source>
</reference>
<organism evidence="8 9">
    <name type="scientific">Acaryochloris thomasi RCC1774</name>
    <dbReference type="NCBI Taxonomy" id="1764569"/>
    <lineage>
        <taxon>Bacteria</taxon>
        <taxon>Bacillati</taxon>
        <taxon>Cyanobacteriota</taxon>
        <taxon>Cyanophyceae</taxon>
        <taxon>Acaryochloridales</taxon>
        <taxon>Acaryochloridaceae</taxon>
        <taxon>Acaryochloris</taxon>
        <taxon>Acaryochloris thomasi</taxon>
    </lineage>
</organism>
<dbReference type="InterPro" id="IPR018011">
    <property type="entry name" value="Carb_sulfotrans_8-10"/>
</dbReference>
<gene>
    <name evidence="8" type="ORF">C1752_03316</name>
</gene>
<dbReference type="Proteomes" id="UP000248857">
    <property type="component" value="Unassembled WGS sequence"/>
</dbReference>
<evidence type="ECO:0000256" key="4">
    <source>
        <dbReference type="ARBA" id="ARBA00022989"/>
    </source>
</evidence>
<keyword evidence="9" id="KW-1185">Reference proteome</keyword>
<dbReference type="EMBL" id="PQWO01000008">
    <property type="protein sequence ID" value="PZD72817.1"/>
    <property type="molecule type" value="Genomic_DNA"/>
</dbReference>
<keyword evidence="3" id="KW-0812">Transmembrane</keyword>
<evidence type="ECO:0000256" key="1">
    <source>
        <dbReference type="ARBA" id="ARBA00004323"/>
    </source>
</evidence>
<dbReference type="AlphaFoldDB" id="A0A2W1JWQ4"/>
<keyword evidence="5" id="KW-0333">Golgi apparatus</keyword>
<proteinExistence type="predicted"/>
<evidence type="ECO:0000256" key="2">
    <source>
        <dbReference type="ARBA" id="ARBA00022679"/>
    </source>
</evidence>
<dbReference type="SUPFAM" id="SSF52540">
    <property type="entry name" value="P-loop containing nucleoside triphosphate hydrolases"/>
    <property type="match status" value="1"/>
</dbReference>
<accession>A0A2W1JWQ4</accession>
<dbReference type="PANTHER" id="PTHR12137">
    <property type="entry name" value="CARBOHYDRATE SULFOTRANSFERASE"/>
    <property type="match status" value="1"/>
</dbReference>
<evidence type="ECO:0000256" key="5">
    <source>
        <dbReference type="ARBA" id="ARBA00023034"/>
    </source>
</evidence>
<evidence type="ECO:0000256" key="6">
    <source>
        <dbReference type="ARBA" id="ARBA00023136"/>
    </source>
</evidence>
<comment type="caution">
    <text evidence="8">The sequence shown here is derived from an EMBL/GenBank/DDBJ whole genome shotgun (WGS) entry which is preliminary data.</text>
</comment>
<evidence type="ECO:0000256" key="7">
    <source>
        <dbReference type="ARBA" id="ARBA00023180"/>
    </source>
</evidence>
<dbReference type="InterPro" id="IPR005331">
    <property type="entry name" value="Sulfotransferase"/>
</dbReference>
<evidence type="ECO:0000313" key="9">
    <source>
        <dbReference type="Proteomes" id="UP000248857"/>
    </source>
</evidence>
<dbReference type="GO" id="GO:0016051">
    <property type="term" value="P:carbohydrate biosynthetic process"/>
    <property type="evidence" value="ECO:0007669"/>
    <property type="project" value="InterPro"/>
</dbReference>
<sequence length="242" mass="29056">MEVFLKDYADASSANSEEGLEHFFKRHALVAVLNAYPNYFIFTFVRNPYERFVSAWKHSIRAYSTDESSYFYRKEKNLSLKEYAYLVRERDLKRLSGFDKYHSLPQIKFIPDFNTKMFGRELKQNMTCDFIGRFENLEDDFAKLCSCLQINTCVLPRYMVSPEQESEPMVKSYKKYYDPELLRVVEDIYDEDFKRLGYSYDLNRNERMLRPREQAILRTKMVMGDIRKGIRKIQLKVRSGWQ</sequence>
<dbReference type="Pfam" id="PF03567">
    <property type="entry name" value="Sulfotransfer_2"/>
    <property type="match status" value="1"/>
</dbReference>
<evidence type="ECO:0008006" key="10">
    <source>
        <dbReference type="Google" id="ProtNLM"/>
    </source>
</evidence>
<evidence type="ECO:0000313" key="8">
    <source>
        <dbReference type="EMBL" id="PZD72817.1"/>
    </source>
</evidence>
<name>A0A2W1JWQ4_9CYAN</name>
<evidence type="ECO:0000256" key="3">
    <source>
        <dbReference type="ARBA" id="ARBA00022692"/>
    </source>
</evidence>
<dbReference type="InterPro" id="IPR027417">
    <property type="entry name" value="P-loop_NTPase"/>
</dbReference>
<dbReference type="Gene3D" id="3.40.50.300">
    <property type="entry name" value="P-loop containing nucleotide triphosphate hydrolases"/>
    <property type="match status" value="1"/>
</dbReference>
<protein>
    <recommendedName>
        <fullName evidence="10">Sulfotransferase family protein</fullName>
    </recommendedName>
</protein>
<keyword evidence="2" id="KW-0808">Transferase</keyword>
<dbReference type="GO" id="GO:0008146">
    <property type="term" value="F:sulfotransferase activity"/>
    <property type="evidence" value="ECO:0007669"/>
    <property type="project" value="InterPro"/>
</dbReference>